<evidence type="ECO:0000313" key="2">
    <source>
        <dbReference type="EMBL" id="CAL1396287.1"/>
    </source>
</evidence>
<reference evidence="2 3" key="1">
    <citation type="submission" date="2024-04" db="EMBL/GenBank/DDBJ databases">
        <authorList>
            <person name="Fracassetti M."/>
        </authorList>
    </citation>
    <scope>NUCLEOTIDE SEQUENCE [LARGE SCALE GENOMIC DNA]</scope>
</reference>
<dbReference type="AlphaFoldDB" id="A0AAV2FEE0"/>
<organism evidence="2 3">
    <name type="scientific">Linum trigynum</name>
    <dbReference type="NCBI Taxonomy" id="586398"/>
    <lineage>
        <taxon>Eukaryota</taxon>
        <taxon>Viridiplantae</taxon>
        <taxon>Streptophyta</taxon>
        <taxon>Embryophyta</taxon>
        <taxon>Tracheophyta</taxon>
        <taxon>Spermatophyta</taxon>
        <taxon>Magnoliopsida</taxon>
        <taxon>eudicotyledons</taxon>
        <taxon>Gunneridae</taxon>
        <taxon>Pentapetalae</taxon>
        <taxon>rosids</taxon>
        <taxon>fabids</taxon>
        <taxon>Malpighiales</taxon>
        <taxon>Linaceae</taxon>
        <taxon>Linum</taxon>
    </lineage>
</organism>
<proteinExistence type="predicted"/>
<evidence type="ECO:0000256" key="1">
    <source>
        <dbReference type="SAM" id="MobiDB-lite"/>
    </source>
</evidence>
<name>A0AAV2FEE0_9ROSI</name>
<feature type="region of interest" description="Disordered" evidence="1">
    <location>
        <begin position="65"/>
        <end position="85"/>
    </location>
</feature>
<evidence type="ECO:0000313" key="3">
    <source>
        <dbReference type="Proteomes" id="UP001497516"/>
    </source>
</evidence>
<dbReference type="EMBL" id="OZ034819">
    <property type="protein sequence ID" value="CAL1396287.1"/>
    <property type="molecule type" value="Genomic_DNA"/>
</dbReference>
<protein>
    <submittedName>
        <fullName evidence="2">Uncharacterized protein</fullName>
    </submittedName>
</protein>
<feature type="compositionally biased region" description="Basic residues" evidence="1">
    <location>
        <begin position="68"/>
        <end position="85"/>
    </location>
</feature>
<dbReference type="Proteomes" id="UP001497516">
    <property type="component" value="Chromosome 6"/>
</dbReference>
<keyword evidence="3" id="KW-1185">Reference proteome</keyword>
<gene>
    <name evidence="2" type="ORF">LTRI10_LOCUS36665</name>
</gene>
<sequence>MNRNTLVSPYYTEQAIQNSYDAALSPMPDEAYWPIYAGKLIISLLHLKRTKGRPRIERIHNEMDQVQRTRRGPKRCSKCRKPGHDKRRLSNTVNTLCLSMSAIRVAFIVA</sequence>
<accession>A0AAV2FEE0</accession>